<sequence>MRFHDLKTAMLCWCETESATQIDVGEVVQRYIIEIEVFAWDSFDPRNEPLNFSFMGLHPMFDNEEMLCFIRCQGSNIRLTIPEIAEITRMEVNRHYTTK</sequence>
<dbReference type="Proteomes" id="UP001321473">
    <property type="component" value="Unassembled WGS sequence"/>
</dbReference>
<proteinExistence type="predicted"/>
<keyword evidence="2" id="KW-1185">Reference proteome</keyword>
<evidence type="ECO:0000313" key="1">
    <source>
        <dbReference type="EMBL" id="KAK8759712.1"/>
    </source>
</evidence>
<protein>
    <submittedName>
        <fullName evidence="1">Uncharacterized protein</fullName>
    </submittedName>
</protein>
<dbReference type="EMBL" id="JARKHS020032692">
    <property type="protein sequence ID" value="KAK8759712.1"/>
    <property type="molecule type" value="Genomic_DNA"/>
</dbReference>
<evidence type="ECO:0000313" key="2">
    <source>
        <dbReference type="Proteomes" id="UP001321473"/>
    </source>
</evidence>
<comment type="caution">
    <text evidence="1">The sequence shown here is derived from an EMBL/GenBank/DDBJ whole genome shotgun (WGS) entry which is preliminary data.</text>
</comment>
<accession>A0AAQ4DB72</accession>
<dbReference type="AlphaFoldDB" id="A0AAQ4DB72"/>
<gene>
    <name evidence="1" type="ORF">V5799_002651</name>
</gene>
<organism evidence="1 2">
    <name type="scientific">Amblyomma americanum</name>
    <name type="common">Lone star tick</name>
    <dbReference type="NCBI Taxonomy" id="6943"/>
    <lineage>
        <taxon>Eukaryota</taxon>
        <taxon>Metazoa</taxon>
        <taxon>Ecdysozoa</taxon>
        <taxon>Arthropoda</taxon>
        <taxon>Chelicerata</taxon>
        <taxon>Arachnida</taxon>
        <taxon>Acari</taxon>
        <taxon>Parasitiformes</taxon>
        <taxon>Ixodida</taxon>
        <taxon>Ixodoidea</taxon>
        <taxon>Ixodidae</taxon>
        <taxon>Amblyomminae</taxon>
        <taxon>Amblyomma</taxon>
    </lineage>
</organism>
<reference evidence="1 2" key="1">
    <citation type="journal article" date="2023" name="Arcadia Sci">
        <title>De novo assembly of a long-read Amblyomma americanum tick genome.</title>
        <authorList>
            <person name="Chou S."/>
            <person name="Poskanzer K.E."/>
            <person name="Rollins M."/>
            <person name="Thuy-Boun P.S."/>
        </authorList>
    </citation>
    <scope>NUCLEOTIDE SEQUENCE [LARGE SCALE GENOMIC DNA]</scope>
    <source>
        <strain evidence="1">F_SG_1</strain>
        <tissue evidence="1">Salivary glands</tissue>
    </source>
</reference>
<name>A0AAQ4DB72_AMBAM</name>